<sequence length="416" mass="44304">MGDTLPPSFVPPRPLLTSTDEESFAGEVELNEAGTVYFIVLPAGSVAPTWEEVYQGGGEAVARGSFLVNASLAGCTGLSCVFVAEGLASSQQYDAYFVAQDTEAPRPNNSTEIASILGILTQDVSPPSFLEGFPNASDFGDTMFDLNVMLNEEGQVFYIVVRACAGEPTIADVVNGTMPTGCSCCAGVCTGDDCVDQACLIDCEVVTGGNLTVVNRSLPVVQPVTGLLSSQEFENATGSCFNGSVINLDSKYRVYLVAEDDESPPNRQVKPFKVAPFDVEAARPANLTIDMNDGEAPRFLDYTPYIDPNHIREDSFMLEVKADSEALIVYSVSSVSHNAQSLLDGSGDLTDSQVANGRNYTEGNVPVRIVVEGCPQLGDVLPNTAYVVSVVLRDRTGNKISEVETRGITTLRPSSR</sequence>
<dbReference type="EMBL" id="LGRX02017030">
    <property type="protein sequence ID" value="KAK3261273.1"/>
    <property type="molecule type" value="Genomic_DNA"/>
</dbReference>
<comment type="caution">
    <text evidence="1">The sequence shown here is derived from an EMBL/GenBank/DDBJ whole genome shotgun (WGS) entry which is preliminary data.</text>
</comment>
<name>A0AAE0KUJ2_9CHLO</name>
<protein>
    <submittedName>
        <fullName evidence="1">Uncharacterized protein</fullName>
    </submittedName>
</protein>
<evidence type="ECO:0000313" key="1">
    <source>
        <dbReference type="EMBL" id="KAK3261273.1"/>
    </source>
</evidence>
<keyword evidence="2" id="KW-1185">Reference proteome</keyword>
<evidence type="ECO:0000313" key="2">
    <source>
        <dbReference type="Proteomes" id="UP001190700"/>
    </source>
</evidence>
<gene>
    <name evidence="1" type="ORF">CYMTET_29813</name>
</gene>
<dbReference type="Proteomes" id="UP001190700">
    <property type="component" value="Unassembled WGS sequence"/>
</dbReference>
<reference evidence="1 2" key="1">
    <citation type="journal article" date="2015" name="Genome Biol. Evol.">
        <title>Comparative Genomics of a Bacterivorous Green Alga Reveals Evolutionary Causalities and Consequences of Phago-Mixotrophic Mode of Nutrition.</title>
        <authorList>
            <person name="Burns J.A."/>
            <person name="Paasch A."/>
            <person name="Narechania A."/>
            <person name="Kim E."/>
        </authorList>
    </citation>
    <scope>NUCLEOTIDE SEQUENCE [LARGE SCALE GENOMIC DNA]</scope>
    <source>
        <strain evidence="1 2">PLY_AMNH</strain>
    </source>
</reference>
<dbReference type="AlphaFoldDB" id="A0AAE0KUJ2"/>
<accession>A0AAE0KUJ2</accession>
<proteinExistence type="predicted"/>
<organism evidence="1 2">
    <name type="scientific">Cymbomonas tetramitiformis</name>
    <dbReference type="NCBI Taxonomy" id="36881"/>
    <lineage>
        <taxon>Eukaryota</taxon>
        <taxon>Viridiplantae</taxon>
        <taxon>Chlorophyta</taxon>
        <taxon>Pyramimonadophyceae</taxon>
        <taxon>Pyramimonadales</taxon>
        <taxon>Pyramimonadaceae</taxon>
        <taxon>Cymbomonas</taxon>
    </lineage>
</organism>